<accession>A0A8J3VG94</accession>
<evidence type="ECO:0000313" key="2">
    <source>
        <dbReference type="EMBL" id="GIH04841.1"/>
    </source>
</evidence>
<name>A0A8J3VG94_9ACTN</name>
<keyword evidence="1" id="KW-0812">Transmembrane</keyword>
<evidence type="ECO:0000256" key="1">
    <source>
        <dbReference type="SAM" id="Phobius"/>
    </source>
</evidence>
<feature type="transmembrane region" description="Helical" evidence="1">
    <location>
        <begin position="83"/>
        <end position="104"/>
    </location>
</feature>
<gene>
    <name evidence="2" type="ORF">Rhe02_29080</name>
</gene>
<dbReference type="Proteomes" id="UP000612899">
    <property type="component" value="Unassembled WGS sequence"/>
</dbReference>
<keyword evidence="1" id="KW-1133">Transmembrane helix</keyword>
<feature type="transmembrane region" description="Helical" evidence="1">
    <location>
        <begin position="110"/>
        <end position="130"/>
    </location>
</feature>
<dbReference type="Pfam" id="PF07077">
    <property type="entry name" value="DUF1345"/>
    <property type="match status" value="1"/>
</dbReference>
<organism evidence="2 3">
    <name type="scientific">Rhizocola hellebori</name>
    <dbReference type="NCBI Taxonomy" id="1392758"/>
    <lineage>
        <taxon>Bacteria</taxon>
        <taxon>Bacillati</taxon>
        <taxon>Actinomycetota</taxon>
        <taxon>Actinomycetes</taxon>
        <taxon>Micromonosporales</taxon>
        <taxon>Micromonosporaceae</taxon>
        <taxon>Rhizocola</taxon>
    </lineage>
</organism>
<feature type="transmembrane region" description="Helical" evidence="1">
    <location>
        <begin position="38"/>
        <end position="56"/>
    </location>
</feature>
<feature type="transmembrane region" description="Helical" evidence="1">
    <location>
        <begin position="7"/>
        <end position="26"/>
    </location>
</feature>
<reference evidence="2" key="1">
    <citation type="submission" date="2021-01" db="EMBL/GenBank/DDBJ databases">
        <title>Whole genome shotgun sequence of Rhizocola hellebori NBRC 109834.</title>
        <authorList>
            <person name="Komaki H."/>
            <person name="Tamura T."/>
        </authorList>
    </citation>
    <scope>NUCLEOTIDE SEQUENCE</scope>
    <source>
        <strain evidence="2">NBRC 109834</strain>
    </source>
</reference>
<keyword evidence="3" id="KW-1185">Reference proteome</keyword>
<evidence type="ECO:0000313" key="3">
    <source>
        <dbReference type="Proteomes" id="UP000612899"/>
    </source>
</evidence>
<sequence length="209" mass="22785">MRKLGIVIARGIELILGVSGLSYFILSDEDAKWEVAFLAAWSFVAFTYICVGTLVVRRWSKTDPGKPMPPTAGWAGSVFTRRLGFLLTVAASLTGMNAALSALADHEDEAIGAVVPGLGVLAMVSAWVLLHSGYARFYSYWSEWKFPACPHPGPTEFLYFAFTVGVSFAASDVEVQNRTLRWHVMVHSVISFFYNAVVLAVAVSIITGK</sequence>
<keyword evidence="1" id="KW-0472">Membrane</keyword>
<feature type="transmembrane region" description="Helical" evidence="1">
    <location>
        <begin position="184"/>
        <end position="206"/>
    </location>
</feature>
<dbReference type="RefSeq" id="WP_203908718.1">
    <property type="nucleotide sequence ID" value="NZ_BONY01000015.1"/>
</dbReference>
<protein>
    <recommendedName>
        <fullName evidence="4">DUF1345 domain-containing protein</fullName>
    </recommendedName>
</protein>
<dbReference type="EMBL" id="BONY01000015">
    <property type="protein sequence ID" value="GIH04841.1"/>
    <property type="molecule type" value="Genomic_DNA"/>
</dbReference>
<dbReference type="InterPro" id="IPR009781">
    <property type="entry name" value="DUF1345"/>
</dbReference>
<dbReference type="AlphaFoldDB" id="A0A8J3VG94"/>
<evidence type="ECO:0008006" key="4">
    <source>
        <dbReference type="Google" id="ProtNLM"/>
    </source>
</evidence>
<comment type="caution">
    <text evidence="2">The sequence shown here is derived from an EMBL/GenBank/DDBJ whole genome shotgun (WGS) entry which is preliminary data.</text>
</comment>
<proteinExistence type="predicted"/>